<dbReference type="AlphaFoldDB" id="A0A2T1DTF7"/>
<reference evidence="1 2" key="2">
    <citation type="submission" date="2018-03" db="EMBL/GenBank/DDBJ databases">
        <title>The ancient ancestry and fast evolution of plastids.</title>
        <authorList>
            <person name="Moore K.R."/>
            <person name="Magnabosco C."/>
            <person name="Momper L."/>
            <person name="Gold D.A."/>
            <person name="Bosak T."/>
            <person name="Fournier G.P."/>
        </authorList>
    </citation>
    <scope>NUCLEOTIDE SEQUENCE [LARGE SCALE GENOMIC DNA]</scope>
    <source>
        <strain evidence="1 2">ULC18</strain>
    </source>
</reference>
<name>A0A2T1DTF7_9CYAN</name>
<comment type="caution">
    <text evidence="1">The sequence shown here is derived from an EMBL/GenBank/DDBJ whole genome shotgun (WGS) entry which is preliminary data.</text>
</comment>
<dbReference type="EMBL" id="PVWK01000160">
    <property type="protein sequence ID" value="PSB23654.1"/>
    <property type="molecule type" value="Genomic_DNA"/>
</dbReference>
<evidence type="ECO:0000313" key="1">
    <source>
        <dbReference type="EMBL" id="PSB23654.1"/>
    </source>
</evidence>
<sequence length="62" mass="6880">MSYQRSAISYQQSAISYQLSAIGSKQSDFWVQLSLDAQAPMLVENPTICVTTVCVTTVLIRH</sequence>
<protein>
    <submittedName>
        <fullName evidence="1">Uncharacterized protein</fullName>
    </submittedName>
</protein>
<evidence type="ECO:0000313" key="2">
    <source>
        <dbReference type="Proteomes" id="UP000239576"/>
    </source>
</evidence>
<organism evidence="1 2">
    <name type="scientific">Stenomitos frigidus ULC18</name>
    <dbReference type="NCBI Taxonomy" id="2107698"/>
    <lineage>
        <taxon>Bacteria</taxon>
        <taxon>Bacillati</taxon>
        <taxon>Cyanobacteriota</taxon>
        <taxon>Cyanophyceae</taxon>
        <taxon>Leptolyngbyales</taxon>
        <taxon>Leptolyngbyaceae</taxon>
        <taxon>Stenomitos</taxon>
    </lineage>
</organism>
<keyword evidence="2" id="KW-1185">Reference proteome</keyword>
<dbReference type="Proteomes" id="UP000239576">
    <property type="component" value="Unassembled WGS sequence"/>
</dbReference>
<proteinExistence type="predicted"/>
<gene>
    <name evidence="1" type="ORF">C7B82_30790</name>
</gene>
<accession>A0A2T1DTF7</accession>
<reference evidence="2" key="1">
    <citation type="submission" date="2018-02" db="EMBL/GenBank/DDBJ databases">
        <authorList>
            <person name="Moore K."/>
            <person name="Momper L."/>
        </authorList>
    </citation>
    <scope>NUCLEOTIDE SEQUENCE [LARGE SCALE GENOMIC DNA]</scope>
    <source>
        <strain evidence="2">ULC18</strain>
    </source>
</reference>